<evidence type="ECO:0000256" key="15">
    <source>
        <dbReference type="ARBA" id="ARBA00048480"/>
    </source>
</evidence>
<dbReference type="GO" id="GO:0006635">
    <property type="term" value="P:fatty acid beta-oxidation"/>
    <property type="evidence" value="ECO:0007669"/>
    <property type="project" value="UniProtKB-UniPathway"/>
</dbReference>
<dbReference type="FunFam" id="3.30.559.10:FF:000042">
    <property type="entry name" value="Carnitine Palmitoyl Transferase"/>
    <property type="match status" value="1"/>
</dbReference>
<keyword evidence="11" id="KW-0443">Lipid metabolism</keyword>
<evidence type="ECO:0000256" key="11">
    <source>
        <dbReference type="ARBA" id="ARBA00023098"/>
    </source>
</evidence>
<evidence type="ECO:0000256" key="16">
    <source>
        <dbReference type="PIRSR" id="PIRSR600542-1"/>
    </source>
</evidence>
<dbReference type="SUPFAM" id="SSF52777">
    <property type="entry name" value="CoA-dependent acyltransferases"/>
    <property type="match status" value="2"/>
</dbReference>
<evidence type="ECO:0000256" key="7">
    <source>
        <dbReference type="ARBA" id="ARBA00022679"/>
    </source>
</evidence>
<feature type="domain" description="Choline/carnitine acyltransferase" evidence="19">
    <location>
        <begin position="183"/>
        <end position="764"/>
    </location>
</feature>
<gene>
    <name evidence="21" type="ORF">B4U79_07940</name>
</gene>
<evidence type="ECO:0000256" key="17">
    <source>
        <dbReference type="RuleBase" id="RU003801"/>
    </source>
</evidence>
<comment type="catalytic activity">
    <reaction evidence="15">
        <text>(R)-carnitine + hexadecanoyl-CoA = O-hexadecanoyl-(R)-carnitine + CoA</text>
        <dbReference type="Rhea" id="RHEA:12661"/>
        <dbReference type="ChEBI" id="CHEBI:16347"/>
        <dbReference type="ChEBI" id="CHEBI:17490"/>
        <dbReference type="ChEBI" id="CHEBI:57287"/>
        <dbReference type="ChEBI" id="CHEBI:57379"/>
        <dbReference type="EC" id="2.3.1.21"/>
    </reaction>
    <physiologicalReaction direction="left-to-right" evidence="15">
        <dbReference type="Rhea" id="RHEA:12662"/>
    </physiologicalReaction>
</comment>
<reference evidence="21 22" key="1">
    <citation type="journal article" date="2018" name="Gigascience">
        <title>Genomes of trombidid mites reveal novel predicted allergens and laterally-transferred genes associated with secondary metabolism.</title>
        <authorList>
            <person name="Dong X."/>
            <person name="Chaisiri K."/>
            <person name="Xia D."/>
            <person name="Armstrong S.D."/>
            <person name="Fang Y."/>
            <person name="Donnelly M.J."/>
            <person name="Kadowaki T."/>
            <person name="McGarry J.W."/>
            <person name="Darby A.C."/>
            <person name="Makepeace B.L."/>
        </authorList>
    </citation>
    <scope>NUCLEOTIDE SEQUENCE [LARGE SCALE GENOMIC DNA]</scope>
    <source>
        <strain evidence="21">UoL-WK</strain>
    </source>
</reference>
<dbReference type="FunFam" id="3.30.559.70:FF:000001">
    <property type="entry name" value="Carnitine O-palmitoyltransferase 1, liver isoform"/>
    <property type="match status" value="1"/>
</dbReference>
<comment type="similarity">
    <text evidence="4 17">Belongs to the carnitine/choline acetyltransferase family.</text>
</comment>
<comment type="subcellular location">
    <subcellularLocation>
        <location evidence="1">Membrane</location>
        <topology evidence="1">Multi-pass membrane protein</topology>
    </subcellularLocation>
    <subcellularLocation>
        <location evidence="2">Mitochondrion membrane</location>
    </subcellularLocation>
</comment>
<dbReference type="AlphaFoldDB" id="A0A3S4RD31"/>
<dbReference type="GO" id="GO:0009437">
    <property type="term" value="P:carnitine metabolic process"/>
    <property type="evidence" value="ECO:0007669"/>
    <property type="project" value="TreeGrafter"/>
</dbReference>
<evidence type="ECO:0000256" key="4">
    <source>
        <dbReference type="ARBA" id="ARBA00005232"/>
    </source>
</evidence>
<dbReference type="InterPro" id="IPR023213">
    <property type="entry name" value="CAT-like_dom_sf"/>
</dbReference>
<dbReference type="STRING" id="1965070.A0A3S4RD31"/>
<evidence type="ECO:0000313" key="21">
    <source>
        <dbReference type="EMBL" id="RWS14683.1"/>
    </source>
</evidence>
<evidence type="ECO:0000259" key="20">
    <source>
        <dbReference type="Pfam" id="PF16484"/>
    </source>
</evidence>
<dbReference type="Gene3D" id="6.10.250.1760">
    <property type="match status" value="1"/>
</dbReference>
<organism evidence="21 22">
    <name type="scientific">Dinothrombium tinctorium</name>
    <dbReference type="NCBI Taxonomy" id="1965070"/>
    <lineage>
        <taxon>Eukaryota</taxon>
        <taxon>Metazoa</taxon>
        <taxon>Ecdysozoa</taxon>
        <taxon>Arthropoda</taxon>
        <taxon>Chelicerata</taxon>
        <taxon>Arachnida</taxon>
        <taxon>Acari</taxon>
        <taxon>Acariformes</taxon>
        <taxon>Trombidiformes</taxon>
        <taxon>Prostigmata</taxon>
        <taxon>Anystina</taxon>
        <taxon>Parasitengona</taxon>
        <taxon>Trombidioidea</taxon>
        <taxon>Trombidiidae</taxon>
        <taxon>Dinothrombium</taxon>
    </lineage>
</organism>
<comment type="pathway">
    <text evidence="3">Lipid metabolism; fatty acid beta-oxidation.</text>
</comment>
<evidence type="ECO:0000259" key="19">
    <source>
        <dbReference type="Pfam" id="PF00755"/>
    </source>
</evidence>
<dbReference type="Gene3D" id="3.30.559.70">
    <property type="entry name" value="Choline/Carnitine o-acyltransferase, domain 2"/>
    <property type="match status" value="1"/>
</dbReference>
<keyword evidence="9" id="KW-0276">Fatty acid metabolism</keyword>
<keyword evidence="7 17" id="KW-0808">Transferase</keyword>
<sequence>MAEAHQAVAFSFQITHEGVQFNYDWEVLHLVWLSGARSYRKRWARFLNNIRNGVYPSSKEYLFLILSIVLSCHFIFGIDPSFGCINALIKHLIEPYISPKFLWLPSTGCAILACLIYSLVLWFAKALLMQYILKALLMYKGWMYEARSSKGMSTTSKLWVMLVKALTQKEPLLYSYQASLPKLPVPSLNDTMKRYLRSVRPLCKTDEDYHRIEKLANDFQHGIGKRLQRYLTLKSWWSSNYVSDWWEEYVYLRGRQALMVNSNFYGIDTLFVNLTNKQSSRAANLVHACFLFRRQIDRQELKPILVQGLVPLCSWQYERMFNTVRIPGIETDKLVHYNDARHIVVLHKGKYYKLDVYYKGRLLQPKEIEKSLDKIIADEASALPGEKHLGALTATDRVTWANTRQDYFMKGINKISLDIIEKSAFVLVLDDKDFEFDTNDPSKLDRYGQLLLHGTGHDRWYDKSFNLVIGRNGRAGFNCEHSWADAPIIAHMWEFVLSYEYTNLGYDEEGRCKVGNGLEPPSPLRLKWDFPETLISTIETSLKSAEIILSDVDLKLVMFDDYGKGFMKKCKLSPDAYIQMCLQLAYFRDAGEFSLTYEASMTRLFREGRTETVRPVTIESAAWVNAMHDPSKTNEERIALLRHACNVHQRAYQDAMCGKGIDRHLFCLYVVSKYLELDSPFLKEVLSEPWKLSTSQTPHGQAGLIDLRKNPNHISAGGGFGPVADDGYGVSYIIAGEDFIFFHISSKKSSNRTDSLRFSNNLKKALGDVRNMFLNASK</sequence>
<evidence type="ECO:0000313" key="22">
    <source>
        <dbReference type="Proteomes" id="UP000285301"/>
    </source>
</evidence>
<feature type="transmembrane region" description="Helical" evidence="18">
    <location>
        <begin position="101"/>
        <end position="124"/>
    </location>
</feature>
<feature type="transmembrane region" description="Helical" evidence="18">
    <location>
        <begin position="61"/>
        <end position="89"/>
    </location>
</feature>
<evidence type="ECO:0000256" key="14">
    <source>
        <dbReference type="ARBA" id="ARBA00023315"/>
    </source>
</evidence>
<dbReference type="UniPathway" id="UPA00659"/>
<dbReference type="InterPro" id="IPR032476">
    <property type="entry name" value="CPT_N"/>
</dbReference>
<keyword evidence="13 18" id="KW-0472">Membrane</keyword>
<keyword evidence="8 18" id="KW-0812">Transmembrane</keyword>
<evidence type="ECO:0000256" key="12">
    <source>
        <dbReference type="ARBA" id="ARBA00023128"/>
    </source>
</evidence>
<evidence type="ECO:0000256" key="5">
    <source>
        <dbReference type="ARBA" id="ARBA00013243"/>
    </source>
</evidence>
<evidence type="ECO:0000256" key="6">
    <source>
        <dbReference type="ARBA" id="ARBA00022448"/>
    </source>
</evidence>
<dbReference type="GO" id="GO:0031966">
    <property type="term" value="C:mitochondrial membrane"/>
    <property type="evidence" value="ECO:0007669"/>
    <property type="project" value="UniProtKB-SubCell"/>
</dbReference>
<dbReference type="PANTHER" id="PTHR22589:SF31">
    <property type="entry name" value="CARNITINE O-PALMITOYLTRANSFERASE"/>
    <property type="match status" value="1"/>
</dbReference>
<comment type="caution">
    <text evidence="21">The sequence shown here is derived from an EMBL/GenBank/DDBJ whole genome shotgun (WGS) entry which is preliminary data.</text>
</comment>
<accession>A0A3S4RD31</accession>
<dbReference type="InterPro" id="IPR039551">
    <property type="entry name" value="Cho/carn_acyl_trans"/>
</dbReference>
<dbReference type="PROSITE" id="PS00440">
    <property type="entry name" value="ACYLTRANSF_C_2"/>
    <property type="match status" value="1"/>
</dbReference>
<dbReference type="Pfam" id="PF16484">
    <property type="entry name" value="CPT_N"/>
    <property type="match status" value="1"/>
</dbReference>
<feature type="domain" description="Carnitine O-palmitoyltransferase N-terminal" evidence="20">
    <location>
        <begin position="1"/>
        <end position="46"/>
    </location>
</feature>
<dbReference type="Pfam" id="PF00755">
    <property type="entry name" value="Carn_acyltransf"/>
    <property type="match status" value="1"/>
</dbReference>
<dbReference type="InterPro" id="IPR042231">
    <property type="entry name" value="Cho/carn_acyl_trans_2"/>
</dbReference>
<dbReference type="OrthoDB" id="240216at2759"/>
<feature type="active site" description="Proton acceptor" evidence="16">
    <location>
        <position position="481"/>
    </location>
</feature>
<protein>
    <recommendedName>
        <fullName evidence="5">carnitine O-palmitoyltransferase</fullName>
        <ecNumber evidence="5">2.3.1.21</ecNumber>
    </recommendedName>
</protein>
<evidence type="ECO:0000256" key="10">
    <source>
        <dbReference type="ARBA" id="ARBA00022989"/>
    </source>
</evidence>
<dbReference type="PROSITE" id="PS00439">
    <property type="entry name" value="ACYLTRANSF_C_1"/>
    <property type="match status" value="1"/>
</dbReference>
<dbReference type="EC" id="2.3.1.21" evidence="5"/>
<keyword evidence="10 18" id="KW-1133">Transmembrane helix</keyword>
<keyword evidence="6" id="KW-0813">Transport</keyword>
<evidence type="ECO:0000256" key="13">
    <source>
        <dbReference type="ARBA" id="ARBA00023136"/>
    </source>
</evidence>
<proteinExistence type="inferred from homology"/>
<name>A0A3S4RD31_9ACAR</name>
<evidence type="ECO:0000256" key="3">
    <source>
        <dbReference type="ARBA" id="ARBA00005005"/>
    </source>
</evidence>
<keyword evidence="12" id="KW-0496">Mitochondrion</keyword>
<evidence type="ECO:0000256" key="8">
    <source>
        <dbReference type="ARBA" id="ARBA00022692"/>
    </source>
</evidence>
<keyword evidence="22" id="KW-1185">Reference proteome</keyword>
<dbReference type="Proteomes" id="UP000285301">
    <property type="component" value="Unassembled WGS sequence"/>
</dbReference>
<evidence type="ECO:0000256" key="9">
    <source>
        <dbReference type="ARBA" id="ARBA00022832"/>
    </source>
</evidence>
<dbReference type="Gene3D" id="3.30.559.10">
    <property type="entry name" value="Chloramphenicol acetyltransferase-like domain"/>
    <property type="match status" value="1"/>
</dbReference>
<dbReference type="EMBL" id="NCKU01000646">
    <property type="protein sequence ID" value="RWS14683.1"/>
    <property type="molecule type" value="Genomic_DNA"/>
</dbReference>
<dbReference type="InterPro" id="IPR000542">
    <property type="entry name" value="Carn_acyl_trans"/>
</dbReference>
<dbReference type="GO" id="GO:0004095">
    <property type="term" value="F:carnitine O-palmitoyltransferase activity"/>
    <property type="evidence" value="ECO:0007669"/>
    <property type="project" value="UniProtKB-EC"/>
</dbReference>
<evidence type="ECO:0000256" key="1">
    <source>
        <dbReference type="ARBA" id="ARBA00004141"/>
    </source>
</evidence>
<evidence type="ECO:0000256" key="2">
    <source>
        <dbReference type="ARBA" id="ARBA00004325"/>
    </source>
</evidence>
<dbReference type="PANTHER" id="PTHR22589">
    <property type="entry name" value="CARNITINE O-ACYLTRANSFERASE"/>
    <property type="match status" value="1"/>
</dbReference>
<keyword evidence="14 17" id="KW-0012">Acyltransferase</keyword>
<evidence type="ECO:0000256" key="18">
    <source>
        <dbReference type="SAM" id="Phobius"/>
    </source>
</evidence>